<evidence type="ECO:0000313" key="12">
    <source>
        <dbReference type="EMBL" id="MFC7127189.1"/>
    </source>
</evidence>
<evidence type="ECO:0000256" key="3">
    <source>
        <dbReference type="ARBA" id="ARBA00022553"/>
    </source>
</evidence>
<dbReference type="SMART" id="SM00065">
    <property type="entry name" value="GAF"/>
    <property type="match status" value="1"/>
</dbReference>
<evidence type="ECO:0000256" key="5">
    <source>
        <dbReference type="ARBA" id="ARBA00022777"/>
    </source>
</evidence>
<dbReference type="InterPro" id="IPR029016">
    <property type="entry name" value="GAF-like_dom_sf"/>
</dbReference>
<dbReference type="GO" id="GO:0004673">
    <property type="term" value="F:protein histidine kinase activity"/>
    <property type="evidence" value="ECO:0007669"/>
    <property type="project" value="UniProtKB-EC"/>
</dbReference>
<evidence type="ECO:0000259" key="11">
    <source>
        <dbReference type="PROSITE" id="PS50113"/>
    </source>
</evidence>
<keyword evidence="4" id="KW-0808">Transferase</keyword>
<evidence type="ECO:0000256" key="7">
    <source>
        <dbReference type="SAM" id="Coils"/>
    </source>
</evidence>
<evidence type="ECO:0000259" key="9">
    <source>
        <dbReference type="PROSITE" id="PS50110"/>
    </source>
</evidence>
<dbReference type="PROSITE" id="PS50109">
    <property type="entry name" value="HIS_KIN"/>
    <property type="match status" value="1"/>
</dbReference>
<keyword evidence="5" id="KW-0418">Kinase</keyword>
<evidence type="ECO:0000259" key="8">
    <source>
        <dbReference type="PROSITE" id="PS50109"/>
    </source>
</evidence>
<dbReference type="Gene3D" id="3.40.50.2300">
    <property type="match status" value="1"/>
</dbReference>
<comment type="catalytic activity">
    <reaction evidence="1">
        <text>ATP + protein L-histidine = ADP + protein N-phospho-L-histidine.</text>
        <dbReference type="EC" id="2.7.13.3"/>
    </reaction>
</comment>
<dbReference type="PROSITE" id="PS50113">
    <property type="entry name" value="PAC"/>
    <property type="match status" value="6"/>
</dbReference>
<dbReference type="InterPro" id="IPR003594">
    <property type="entry name" value="HATPase_dom"/>
</dbReference>
<evidence type="ECO:0000256" key="2">
    <source>
        <dbReference type="ARBA" id="ARBA00012438"/>
    </source>
</evidence>
<dbReference type="PANTHER" id="PTHR43304">
    <property type="entry name" value="PHYTOCHROME-LIKE PROTEIN CPH1"/>
    <property type="match status" value="1"/>
</dbReference>
<feature type="domain" description="PAC" evidence="11">
    <location>
        <begin position="781"/>
        <end position="831"/>
    </location>
</feature>
<dbReference type="PRINTS" id="PR00344">
    <property type="entry name" value="BCTRLSENSOR"/>
</dbReference>
<feature type="domain" description="PAS" evidence="10">
    <location>
        <begin position="1084"/>
        <end position="1135"/>
    </location>
</feature>
<sequence length="1562" mass="176757">MTHRIQVVHLENESEARTLTAEQLEGGNDRIEVTSVPTVDEATERLSDIPVDCVLSEYQLPESDGLEFLSWVRERWPELPFIMYTAHDSEAVASEALSEGATDYIKKSNLGENYELLAQRIVTATEQYRANKNKRTADLVREIQSTLVQAQTREEIEDKVCTLLTDANPYAFSWIGSVDVAHNKVEARASAGDKDGYLDAIETAIGDSTIGQGPTGEAIRTRSSQIVQDISNDPVSEPWRKEALDCGYRSSASVPIEYERDLYGVLNVYAAHQGAFDTAELALLEEIAEAVAHAMHQIRIQNRYESRYQSLYEDAPVMIALIRAEEGEPVIEDCNPQFAAKLGYPTVNLSGVPLANIYSDESTTKLLDEGGHQRAIDGEFTPSERELITADGERLVTLLQASPRRDKSGTVVGTYAMFVDITDRKRAQSVLEQAEAMETSMDGMGILDGSGEFVYLNQAYAEIHGYDKTDRLLHSTWQQLYDDDTIQRFEDDIIPVVDETGEWRGEITGLRADGSTFPQELSLTKLDDNSFVAVVRDITEQKEREQTLEKIISQIDKIIDARSKEQMGEIAINIAEDALGSPLTGVHLLSPDQQRLESIALIDQIRGEFSEPPTYERAADNIVSEVVWNAFEQDGPQYIDDTRTYQNLAEQTPARSAVLQPLGDHGILIISRTETHGFDRTERNFAEVLSQVLTAGMDRCEREKELDRAQERMRALFDEAPDSITVHNTDGDIVDTNEQLTEKLGYTRDELTSMNVRDFVATANTEDTQEIWRGLDIGETHKTEITHRRKDGSTYPVEVWLSKVQTGGKQRFIALSRDITERKERERELERKREFLQRTQEVSEVGGWEADLESETLRWTDEVYTIHGKTRDFKPEIDDAIELYHPEDRETIKKLFDRLTTEGESYDRELRIVRDDGEVRWVRARGTPQYDDDVIVGARGTFQDITDRKEREQQIQKLKERLELAVEGAEIGVWDWNLRTDDVTYNEQWAAMLGYSLDEIDQSIEAWERRVHPDDLDSAQAELDAHFAGEVDYYDAEHRMRTADGEWKWIRTLGRVFKRDDNENPVRAVGIHIDINGPKQREQQLTQFQAAVEQTAQAVYILDSAGVIEYVNPAVAVITGYTEDEKRGQTAQFLETGSDTDEPSASLWETITAGDRWEDEILYERADGEEIILYLTISPITGDEEKPTKFVAVAQDVTDRKEYEKTLEQAQETLREIIDLVPDPIFVKDRDGTFLLANEATAEVYGQAPETLEEKKESAVVQDEEKIATYRQQDREVIETGEPIRIPEQDVITANGETRIYQTTKIPYKVPEVKEVAALGYARDVTEIKEYERRLETQRDNLGILNQVVRHDIRNQLQLVLTYTEVLQTELGDGTDEYITQVLEAARDAINITRTARDVTEVMLQPDIEQQSVPLRFTLENEIDAVRSNNQHALIKIKGAIPSVKVLADDMLESVFRNLLSNAIQHNDKEVPEITVSASQKEETVVVRIADNGPGIPDEQKDDIFQQGEMGIDSDGTGLGLYLVDTLVDRYDGKIEVADNEPEGAVFVLELSTAKQGELQSL</sequence>
<dbReference type="InterPro" id="IPR035965">
    <property type="entry name" value="PAS-like_dom_sf"/>
</dbReference>
<feature type="domain" description="Response regulatory" evidence="9">
    <location>
        <begin position="6"/>
        <end position="122"/>
    </location>
</feature>
<dbReference type="CDD" id="cd00130">
    <property type="entry name" value="PAS"/>
    <property type="match status" value="7"/>
</dbReference>
<dbReference type="RefSeq" id="WP_267636676.1">
    <property type="nucleotide sequence ID" value="NZ_JAODIY010000005.1"/>
</dbReference>
<dbReference type="PROSITE" id="PS50112">
    <property type="entry name" value="PAS"/>
    <property type="match status" value="4"/>
</dbReference>
<dbReference type="InterPro" id="IPR004358">
    <property type="entry name" value="Sig_transdc_His_kin-like_C"/>
</dbReference>
<dbReference type="Pfam" id="PF08448">
    <property type="entry name" value="PAS_4"/>
    <property type="match status" value="2"/>
</dbReference>
<dbReference type="SMART" id="SM00387">
    <property type="entry name" value="HATPase_c"/>
    <property type="match status" value="1"/>
</dbReference>
<dbReference type="EC" id="2.7.13.3" evidence="2"/>
<feature type="coiled-coil region" evidence="7">
    <location>
        <begin position="1193"/>
        <end position="1220"/>
    </location>
</feature>
<reference evidence="12 13" key="1">
    <citation type="journal article" date="2014" name="Int. J. Syst. Evol. Microbiol.">
        <title>Complete genome sequence of Corynebacterium casei LMG S-19264T (=DSM 44701T), isolated from a smear-ripened cheese.</title>
        <authorList>
            <consortium name="US DOE Joint Genome Institute (JGI-PGF)"/>
            <person name="Walter F."/>
            <person name="Albersmeier A."/>
            <person name="Kalinowski J."/>
            <person name="Ruckert C."/>
        </authorList>
    </citation>
    <scope>NUCLEOTIDE SEQUENCE [LARGE SCALE GENOMIC DNA]</scope>
    <source>
        <strain evidence="12 13">CGMCC 4.7215</strain>
    </source>
</reference>
<feature type="domain" description="PAC" evidence="11">
    <location>
        <begin position="381"/>
        <end position="433"/>
    </location>
</feature>
<evidence type="ECO:0000313" key="13">
    <source>
        <dbReference type="Proteomes" id="UP001596414"/>
    </source>
</evidence>
<dbReference type="SMART" id="SM00091">
    <property type="entry name" value="PAS"/>
    <property type="match status" value="7"/>
</dbReference>
<dbReference type="InterPro" id="IPR003018">
    <property type="entry name" value="GAF"/>
</dbReference>
<dbReference type="NCBIfam" id="TIGR00229">
    <property type="entry name" value="sensory_box"/>
    <property type="match status" value="7"/>
</dbReference>
<dbReference type="SUPFAM" id="SSF55874">
    <property type="entry name" value="ATPase domain of HSP90 chaperone/DNA topoisomerase II/histidine kinase"/>
    <property type="match status" value="1"/>
</dbReference>
<dbReference type="Proteomes" id="UP001596414">
    <property type="component" value="Unassembled WGS sequence"/>
</dbReference>
<evidence type="ECO:0000256" key="4">
    <source>
        <dbReference type="ARBA" id="ARBA00022679"/>
    </source>
</evidence>
<keyword evidence="3" id="KW-0597">Phosphoprotein</keyword>
<dbReference type="Pfam" id="PF13426">
    <property type="entry name" value="PAS_9"/>
    <property type="match status" value="3"/>
</dbReference>
<feature type="domain" description="PAC" evidence="11">
    <location>
        <begin position="1285"/>
        <end position="1337"/>
    </location>
</feature>
<feature type="domain" description="PAS" evidence="10">
    <location>
        <begin position="1210"/>
        <end position="1281"/>
    </location>
</feature>
<dbReference type="Gene3D" id="3.30.450.20">
    <property type="entry name" value="PAS domain"/>
    <property type="match status" value="7"/>
</dbReference>
<accession>A0ABD5XCB9</accession>
<dbReference type="PANTHER" id="PTHR43304:SF1">
    <property type="entry name" value="PAC DOMAIN-CONTAINING PROTEIN"/>
    <property type="match status" value="1"/>
</dbReference>
<dbReference type="SMART" id="SM00086">
    <property type="entry name" value="PAC"/>
    <property type="match status" value="6"/>
</dbReference>
<dbReference type="SUPFAM" id="SSF52172">
    <property type="entry name" value="CheY-like"/>
    <property type="match status" value="1"/>
</dbReference>
<dbReference type="Pfam" id="PF00072">
    <property type="entry name" value="Response_reg"/>
    <property type="match status" value="1"/>
</dbReference>
<dbReference type="InterPro" id="IPR013655">
    <property type="entry name" value="PAS_fold_3"/>
</dbReference>
<dbReference type="InterPro" id="IPR001789">
    <property type="entry name" value="Sig_transdc_resp-reg_receiver"/>
</dbReference>
<dbReference type="Gene3D" id="3.30.450.40">
    <property type="match status" value="2"/>
</dbReference>
<feature type="domain" description="PAC" evidence="11">
    <location>
        <begin position="1034"/>
        <end position="1087"/>
    </location>
</feature>
<dbReference type="SUPFAM" id="SSF55781">
    <property type="entry name" value="GAF domain-like"/>
    <property type="match status" value="2"/>
</dbReference>
<dbReference type="EMBL" id="JBHSZQ010000049">
    <property type="protein sequence ID" value="MFC7127189.1"/>
    <property type="molecule type" value="Genomic_DNA"/>
</dbReference>
<dbReference type="InterPro" id="IPR052162">
    <property type="entry name" value="Sensor_kinase/Photoreceptor"/>
</dbReference>
<feature type="domain" description="PAC" evidence="11">
    <location>
        <begin position="1157"/>
        <end position="1209"/>
    </location>
</feature>
<feature type="coiled-coil region" evidence="7">
    <location>
        <begin position="1321"/>
        <end position="1348"/>
    </location>
</feature>
<dbReference type="CDD" id="cd00075">
    <property type="entry name" value="HATPase"/>
    <property type="match status" value="1"/>
</dbReference>
<dbReference type="InterPro" id="IPR011006">
    <property type="entry name" value="CheY-like_superfamily"/>
</dbReference>
<evidence type="ECO:0000256" key="6">
    <source>
        <dbReference type="PROSITE-ProRule" id="PRU00169"/>
    </source>
</evidence>
<comment type="caution">
    <text evidence="6">Lacks conserved residue(s) required for the propagation of feature annotation.</text>
</comment>
<name>A0ABD5XCB9_9EURY</name>
<gene>
    <name evidence="12" type="ORF">ACFQJ7_14365</name>
</gene>
<organism evidence="12 13">
    <name type="scientific">Halovenus rubra</name>
    <dbReference type="NCBI Taxonomy" id="869890"/>
    <lineage>
        <taxon>Archaea</taxon>
        <taxon>Methanobacteriati</taxon>
        <taxon>Methanobacteriota</taxon>
        <taxon>Stenosarchaea group</taxon>
        <taxon>Halobacteria</taxon>
        <taxon>Halobacteriales</taxon>
        <taxon>Haloarculaceae</taxon>
        <taxon>Halovenus</taxon>
    </lineage>
</organism>
<dbReference type="InterPro" id="IPR005467">
    <property type="entry name" value="His_kinase_dom"/>
</dbReference>
<feature type="domain" description="PAS" evidence="10">
    <location>
        <begin position="429"/>
        <end position="500"/>
    </location>
</feature>
<protein>
    <recommendedName>
        <fullName evidence="2">histidine kinase</fullName>
        <ecNumber evidence="2">2.7.13.3</ecNumber>
    </recommendedName>
</protein>
<dbReference type="InterPro" id="IPR000700">
    <property type="entry name" value="PAS-assoc_C"/>
</dbReference>
<dbReference type="Pfam" id="PF08447">
    <property type="entry name" value="PAS_3"/>
    <property type="match status" value="2"/>
</dbReference>
<dbReference type="InterPro" id="IPR001610">
    <property type="entry name" value="PAC"/>
</dbReference>
<feature type="domain" description="PAC" evidence="11">
    <location>
        <begin position="906"/>
        <end position="957"/>
    </location>
</feature>
<proteinExistence type="predicted"/>
<dbReference type="SUPFAM" id="SSF55785">
    <property type="entry name" value="PYP-like sensor domain (PAS domain)"/>
    <property type="match status" value="7"/>
</dbReference>
<feature type="domain" description="Histidine kinase" evidence="8">
    <location>
        <begin position="1348"/>
        <end position="1555"/>
    </location>
</feature>
<dbReference type="Gene3D" id="3.30.565.10">
    <property type="entry name" value="Histidine kinase-like ATPase, C-terminal domain"/>
    <property type="match status" value="1"/>
</dbReference>
<dbReference type="PROSITE" id="PS50110">
    <property type="entry name" value="RESPONSE_REGULATORY"/>
    <property type="match status" value="1"/>
</dbReference>
<feature type="domain" description="PAS" evidence="10">
    <location>
        <begin position="709"/>
        <end position="760"/>
    </location>
</feature>
<dbReference type="Pfam" id="PF13185">
    <property type="entry name" value="GAF_2"/>
    <property type="match status" value="1"/>
</dbReference>
<dbReference type="Pfam" id="PF02518">
    <property type="entry name" value="HATPase_c"/>
    <property type="match status" value="1"/>
</dbReference>
<comment type="caution">
    <text evidence="12">The sequence shown here is derived from an EMBL/GenBank/DDBJ whole genome shotgun (WGS) entry which is preliminary data.</text>
</comment>
<dbReference type="SMART" id="SM00448">
    <property type="entry name" value="REC"/>
    <property type="match status" value="1"/>
</dbReference>
<dbReference type="InterPro" id="IPR013656">
    <property type="entry name" value="PAS_4"/>
</dbReference>
<keyword evidence="7" id="KW-0175">Coiled coil</keyword>
<dbReference type="InterPro" id="IPR036890">
    <property type="entry name" value="HATPase_C_sf"/>
</dbReference>
<evidence type="ECO:0000256" key="1">
    <source>
        <dbReference type="ARBA" id="ARBA00000085"/>
    </source>
</evidence>
<dbReference type="Gene3D" id="2.10.70.100">
    <property type="match status" value="1"/>
</dbReference>
<dbReference type="CDD" id="cd00156">
    <property type="entry name" value="REC"/>
    <property type="match status" value="1"/>
</dbReference>
<dbReference type="InterPro" id="IPR000014">
    <property type="entry name" value="PAS"/>
</dbReference>
<evidence type="ECO:0000259" key="10">
    <source>
        <dbReference type="PROSITE" id="PS50112"/>
    </source>
</evidence>